<proteinExistence type="predicted"/>
<dbReference type="InterPro" id="IPR043502">
    <property type="entry name" value="DNA/RNA_pol_sf"/>
</dbReference>
<dbReference type="EMBL" id="BGPR01000917">
    <property type="protein sequence ID" value="GBM40088.1"/>
    <property type="molecule type" value="Genomic_DNA"/>
</dbReference>
<feature type="domain" description="RNase H type-1" evidence="2">
    <location>
        <begin position="871"/>
        <end position="999"/>
    </location>
</feature>
<dbReference type="Proteomes" id="UP000499080">
    <property type="component" value="Unassembled WGS sequence"/>
</dbReference>
<dbReference type="Pfam" id="PF14529">
    <property type="entry name" value="Exo_endo_phos_2"/>
    <property type="match status" value="1"/>
</dbReference>
<protein>
    <recommendedName>
        <fullName evidence="5">Retrovirus-related Pol polyprotein from type-1 retrotransposable element R1</fullName>
    </recommendedName>
</protein>
<evidence type="ECO:0008006" key="5">
    <source>
        <dbReference type="Google" id="ProtNLM"/>
    </source>
</evidence>
<dbReference type="GO" id="GO:0071897">
    <property type="term" value="P:DNA biosynthetic process"/>
    <property type="evidence" value="ECO:0007669"/>
    <property type="project" value="UniProtKB-ARBA"/>
</dbReference>
<dbReference type="GO" id="GO:0004523">
    <property type="term" value="F:RNA-DNA hybrid ribonuclease activity"/>
    <property type="evidence" value="ECO:0007669"/>
    <property type="project" value="InterPro"/>
</dbReference>
<dbReference type="GO" id="GO:0042575">
    <property type="term" value="C:DNA polymerase complex"/>
    <property type="evidence" value="ECO:0007669"/>
    <property type="project" value="UniProtKB-ARBA"/>
</dbReference>
<evidence type="ECO:0000259" key="2">
    <source>
        <dbReference type="PROSITE" id="PS50879"/>
    </source>
</evidence>
<dbReference type="OrthoDB" id="415822at2759"/>
<sequence length="1012" mass="117355">MSAGFSSSVKKEEELQLLSKNAPDMLYRVYLFKSGWLIHSESIRIFEKFIDQMRYICTNIVYMKNEIRSNCNHEKAKREFSNFDEDLASLQSVILNNVHKKIIIFGDFNAKSPIWGKRGSDIRGQKLSDFINNNDLFVINRSDSLPTFSGPQLESWIDLALSLNIHPDSLQNWNITDRLTLSDHFIMELTVVMDPKPNKRKNKKWKLSELNFWRFKELLNIFVNKGFEVGDDIDSLIEHIQQGLVDICFRSRKIRNFKQQNSVWWNQELESMRSLVRALRRRYQKIYETTERVRRQIIFKKHLAIYVSKIALSKENSFRTFLGSIVKVNTFDSFYKLVKKNYNLTGGVQCVMRDTGVLTSSLKESMEVILEHFFPRLETNLNQNQIRFRDNYFGFPEITEVEISRIFASCANDKAPGPDGLTLGIIREFYDSNKNLFINIMNTLMGYGYFPTIWKEARVALVPKEGKDPKMVTSYRPICLLSTWGKILDKVITKRLQFELEVNGKLDDCQHGFRRGKSTLSALQVFTDFIKSAKDEKLITLAITFDISNAFNSIRWKDIMICLREDNISEYLFKIIASFLSDRKIVDHDFDISFFYDRGVPQGSSLGPVLWLLIAERLIRTLAPVQEVKLIMFADDILLLSRGSASYLFTEKLRHSLSIIEKWAQGYALSINMDKTNFIMFPFGKTPTHIPRLKIFGKIIRYSRTIKYLGLYFGEKLTWQYHLSLIKNKTQNLQGKLTRYTRATWGIKPQIIKEIYTKAIESYILYGSEIWYTDLVKLNLKLNQIQRIPLSTIVKNYRTVSTEALNILSGCPPLDIVAKAKKEKFGLIFRNEALMVQDLTLYREDFDLGNSDLAPSWEACVIPWTMDMDPGIEEYKIFTDGSKWNEQVGSGAICYDSNGQEEWSFSIRLSNNASVFIAEAIAILESIKRILHINRICYIFTDSRSVLMALASYCDQTSIIEEIKLILKDKRNIVLCWVKAHVGISGNEIADSLAKEATRRETIDINIKFSKR</sequence>
<dbReference type="InterPro" id="IPR012337">
    <property type="entry name" value="RNaseH-like_sf"/>
</dbReference>
<dbReference type="SUPFAM" id="SSF56219">
    <property type="entry name" value="DNase I-like"/>
    <property type="match status" value="1"/>
</dbReference>
<evidence type="ECO:0000259" key="1">
    <source>
        <dbReference type="PROSITE" id="PS50878"/>
    </source>
</evidence>
<dbReference type="SUPFAM" id="SSF53098">
    <property type="entry name" value="Ribonuclease H-like"/>
    <property type="match status" value="1"/>
</dbReference>
<organism evidence="3 4">
    <name type="scientific">Araneus ventricosus</name>
    <name type="common">Orbweaver spider</name>
    <name type="synonym">Epeira ventricosa</name>
    <dbReference type="NCBI Taxonomy" id="182803"/>
    <lineage>
        <taxon>Eukaryota</taxon>
        <taxon>Metazoa</taxon>
        <taxon>Ecdysozoa</taxon>
        <taxon>Arthropoda</taxon>
        <taxon>Chelicerata</taxon>
        <taxon>Arachnida</taxon>
        <taxon>Araneae</taxon>
        <taxon>Araneomorphae</taxon>
        <taxon>Entelegynae</taxon>
        <taxon>Araneoidea</taxon>
        <taxon>Araneidae</taxon>
        <taxon>Araneus</taxon>
    </lineage>
</organism>
<dbReference type="InterPro" id="IPR036691">
    <property type="entry name" value="Endo/exonu/phosph_ase_sf"/>
</dbReference>
<dbReference type="GO" id="GO:0003676">
    <property type="term" value="F:nucleic acid binding"/>
    <property type="evidence" value="ECO:0007669"/>
    <property type="project" value="InterPro"/>
</dbReference>
<dbReference type="Gene3D" id="3.60.10.10">
    <property type="entry name" value="Endonuclease/exonuclease/phosphatase"/>
    <property type="match status" value="1"/>
</dbReference>
<gene>
    <name evidence="3" type="primary">R1A1-elementORF2_336</name>
    <name evidence="3" type="ORF">AVEN_245999_1</name>
</gene>
<dbReference type="AlphaFoldDB" id="A0A4Y2FHS2"/>
<evidence type="ECO:0000313" key="3">
    <source>
        <dbReference type="EMBL" id="GBM40088.1"/>
    </source>
</evidence>
<keyword evidence="4" id="KW-1185">Reference proteome</keyword>
<dbReference type="PANTHER" id="PTHR19446">
    <property type="entry name" value="REVERSE TRANSCRIPTASES"/>
    <property type="match status" value="1"/>
</dbReference>
<dbReference type="CDD" id="cd09276">
    <property type="entry name" value="Rnase_HI_RT_non_LTR"/>
    <property type="match status" value="1"/>
</dbReference>
<dbReference type="Gene3D" id="3.30.420.10">
    <property type="entry name" value="Ribonuclease H-like superfamily/Ribonuclease H"/>
    <property type="match status" value="1"/>
</dbReference>
<name>A0A4Y2FHS2_ARAVE</name>
<dbReference type="InterPro" id="IPR000477">
    <property type="entry name" value="RT_dom"/>
</dbReference>
<evidence type="ECO:0000313" key="4">
    <source>
        <dbReference type="Proteomes" id="UP000499080"/>
    </source>
</evidence>
<comment type="caution">
    <text evidence="3">The sequence shown here is derived from an EMBL/GenBank/DDBJ whole genome shotgun (WGS) entry which is preliminary data.</text>
</comment>
<accession>A0A4Y2FHS2</accession>
<dbReference type="Pfam" id="PF00078">
    <property type="entry name" value="RVT_1"/>
    <property type="match status" value="1"/>
</dbReference>
<dbReference type="InterPro" id="IPR002156">
    <property type="entry name" value="RNaseH_domain"/>
</dbReference>
<dbReference type="PROSITE" id="PS50879">
    <property type="entry name" value="RNASE_H_1"/>
    <property type="match status" value="1"/>
</dbReference>
<dbReference type="CDD" id="cd01650">
    <property type="entry name" value="RT_nLTR_like"/>
    <property type="match status" value="1"/>
</dbReference>
<reference evidence="3 4" key="1">
    <citation type="journal article" date="2019" name="Sci. Rep.">
        <title>Orb-weaving spider Araneus ventricosus genome elucidates the spidroin gene catalogue.</title>
        <authorList>
            <person name="Kono N."/>
            <person name="Nakamura H."/>
            <person name="Ohtoshi R."/>
            <person name="Moran D.A.P."/>
            <person name="Shinohara A."/>
            <person name="Yoshida Y."/>
            <person name="Fujiwara M."/>
            <person name="Mori M."/>
            <person name="Tomita M."/>
            <person name="Arakawa K."/>
        </authorList>
    </citation>
    <scope>NUCLEOTIDE SEQUENCE [LARGE SCALE GENOMIC DNA]</scope>
</reference>
<dbReference type="InterPro" id="IPR005135">
    <property type="entry name" value="Endo/exonuclease/phosphatase"/>
</dbReference>
<dbReference type="InterPro" id="IPR036397">
    <property type="entry name" value="RNaseH_sf"/>
</dbReference>
<dbReference type="PROSITE" id="PS50878">
    <property type="entry name" value="RT_POL"/>
    <property type="match status" value="1"/>
</dbReference>
<feature type="domain" description="Reverse transcriptase" evidence="1">
    <location>
        <begin position="443"/>
        <end position="713"/>
    </location>
</feature>
<dbReference type="Pfam" id="PF00075">
    <property type="entry name" value="RNase_H"/>
    <property type="match status" value="1"/>
</dbReference>
<dbReference type="SUPFAM" id="SSF56672">
    <property type="entry name" value="DNA/RNA polymerases"/>
    <property type="match status" value="1"/>
</dbReference>